<dbReference type="Pfam" id="PF00501">
    <property type="entry name" value="AMP-binding"/>
    <property type="match status" value="1"/>
</dbReference>
<dbReference type="InterPro" id="IPR002044">
    <property type="entry name" value="CBM20"/>
</dbReference>
<dbReference type="STRING" id="3076.A0A2P6TGX9"/>
<dbReference type="InterPro" id="IPR042099">
    <property type="entry name" value="ANL_N_sf"/>
</dbReference>
<evidence type="ECO:0000256" key="5">
    <source>
        <dbReference type="ARBA" id="ARBA00022840"/>
    </source>
</evidence>
<dbReference type="SMART" id="SM01065">
    <property type="entry name" value="CBM_2"/>
    <property type="match status" value="1"/>
</dbReference>
<dbReference type="NCBIfam" id="NF001208">
    <property type="entry name" value="PRK00174.1"/>
    <property type="match status" value="1"/>
</dbReference>
<dbReference type="Gene3D" id="3.30.300.30">
    <property type="match status" value="1"/>
</dbReference>
<evidence type="ECO:0000313" key="9">
    <source>
        <dbReference type="EMBL" id="PRW33544.1"/>
    </source>
</evidence>
<feature type="region of interest" description="Disordered" evidence="7">
    <location>
        <begin position="30"/>
        <end position="49"/>
    </location>
</feature>
<dbReference type="GO" id="GO:0016208">
    <property type="term" value="F:AMP binding"/>
    <property type="evidence" value="ECO:0007669"/>
    <property type="project" value="InterPro"/>
</dbReference>
<dbReference type="InterPro" id="IPR032387">
    <property type="entry name" value="ACAS_N"/>
</dbReference>
<evidence type="ECO:0000256" key="6">
    <source>
        <dbReference type="SAM" id="Coils"/>
    </source>
</evidence>
<feature type="compositionally biased region" description="Low complexity" evidence="7">
    <location>
        <begin position="1040"/>
        <end position="1053"/>
    </location>
</feature>
<dbReference type="InterPro" id="IPR045851">
    <property type="entry name" value="AMP-bd_C_sf"/>
</dbReference>
<evidence type="ECO:0000256" key="2">
    <source>
        <dbReference type="ARBA" id="ARBA00013275"/>
    </source>
</evidence>
<sequence>MPGRCHSGAGAAGVAAAAAAAGGSIWRKARRDAGAAEPPKPAAYPPNTAAEEYPDVWQNMAYIKSREEYDVMYQRSVKDPNGFWRDIAVKEYAWQTEPHQQHYTCNFDVRKASAAGSTQKNRNLHMGKVFSRWFRGGKTNMCYNCLDRHVEAGYGGERAFIFEGNSPGVQAEATYAEALAEVNRVANWLKAQGVRRGDYVALYMPMILELPYAMLACARIGAVHAVVFGGFSAEALAGRIEGCKAKVLITCSATMRGAKPVNLKAIADEGCEHAKAKGHEVPKVLVYHNPECGKREDVAMVPGRDEFWQDAVPHQSPQCAVEWVDAEDPLFLLYTSGSTGKPKGVVHATGGFMVFVGQTSKYVFAVHPGDVFWCTADCGWVTGHSYVTYGPLLQRATSLVFEGVPTYPTPSRCWEVKQFYTAPTLIRSLMRFGDDYVARCDRSSLRILGSVGEPINPEAWRWYHDVVGSGKCCVCDTWFQTETGGHMIVNLPSAWTEKPGSASLPFFGVQPCLCDDKGHELPGVAEGVLCIKTSWPGAIRGVFGDQQRFEETYFKPFPGHYFSGDGARRDEDGYYWITGRVDDVINVSGHRIGTAEVESALVAHKTVAEAAVVGYNHPIKGQGIWAYVTLKEGEEYSDGLKKELITTVRTEIGPFAAPDVIHWAPGLPKTRSGKIMRRILRKIAANKLDELGDTSTLADPAVVQGLDAGSGRNTMPALTCAVGRRPLLQPLRPARPVANAACRNAAGRIGTKRRYTLAPCSMLTFPSPGSSTEQQQKQQQRQQQPGAAPVHAPAEQPAAPVSTPAHAPPASNQFAEAAVAAARELEAAAVAAAAASNSPMLVAFQVPACALAFGEHLRLVGSCAELGNWDPALAPALEWAEGDTWTVAVALPPGHHAFKLVLMRQDGSACWEEGSDRSLHVPSMPGAIAAEASAARGPLLRVTCAAFGNTAATTVKADRARMQAAAEAAKARISQLLQHKQQLAARLAALEAEVEQSEVRIAGMKEDTRRLVRAELQRLQQRGIVQAAVARLEGSAAQAQQAQQGQQAQQAGQRQKHPAAERRKQKRAAARAQLHSQYEQQQQQGGEAHAEPAEPAEVTPAELEHEVKMAAAEAAIRAALEPSAVPAEEQALLQASLLGEEPPAQHSPAQHLPAQPELTAAATFELAAAAAADEAPAEAVAASQLQPAEPAAAAAAAAAPAEQPPAASLPRAALMAAEGGLLRASTSRDGSIIYSFAASPFQLSAFHLAERHLVPQLPPAAVAGLWRALARMSLRSSFALSFAAGHLMQPARPAAELPKPTAEQQQERSIEAVEPVADRMSFRSHSLPGLALCLAAHSLFTAIHTLWAVARTAFPAAGRAAADAAFWLAASAATALPFMR</sequence>
<dbReference type="Gene3D" id="2.60.40.10">
    <property type="entry name" value="Immunoglobulins"/>
    <property type="match status" value="1"/>
</dbReference>
<dbReference type="NCBIfam" id="TIGR02188">
    <property type="entry name" value="Ac_CoA_lig_AcsA"/>
    <property type="match status" value="1"/>
</dbReference>
<feature type="compositionally biased region" description="Low complexity" evidence="7">
    <location>
        <begin position="774"/>
        <end position="784"/>
    </location>
</feature>
<dbReference type="PANTHER" id="PTHR24095:SF14">
    <property type="entry name" value="ACETYL-COENZYME A SYNTHETASE 1"/>
    <property type="match status" value="1"/>
</dbReference>
<dbReference type="PANTHER" id="PTHR24095">
    <property type="entry name" value="ACETYL-COENZYME A SYNTHETASE"/>
    <property type="match status" value="1"/>
</dbReference>
<dbReference type="SUPFAM" id="SSF49452">
    <property type="entry name" value="Starch-binding domain-like"/>
    <property type="match status" value="1"/>
</dbReference>
<evidence type="ECO:0000256" key="4">
    <source>
        <dbReference type="ARBA" id="ARBA00022741"/>
    </source>
</evidence>
<dbReference type="InterPro" id="IPR013784">
    <property type="entry name" value="Carb-bd-like_fold"/>
</dbReference>
<dbReference type="PROSITE" id="PS00455">
    <property type="entry name" value="AMP_BINDING"/>
    <property type="match status" value="1"/>
</dbReference>
<dbReference type="Pfam" id="PF16177">
    <property type="entry name" value="ACAS_N"/>
    <property type="match status" value="1"/>
</dbReference>
<keyword evidence="10" id="KW-1185">Reference proteome</keyword>
<feature type="region of interest" description="Disordered" evidence="7">
    <location>
        <begin position="762"/>
        <end position="810"/>
    </location>
</feature>
<keyword evidence="6" id="KW-0175">Coiled coil</keyword>
<dbReference type="Gene3D" id="3.40.50.12780">
    <property type="entry name" value="N-terminal domain of ligase-like"/>
    <property type="match status" value="1"/>
</dbReference>
<keyword evidence="5" id="KW-0067">ATP-binding</keyword>
<dbReference type="EC" id="6.2.1.1" evidence="2"/>
<evidence type="ECO:0000259" key="8">
    <source>
        <dbReference type="PROSITE" id="PS51166"/>
    </source>
</evidence>
<keyword evidence="4" id="KW-0547">Nucleotide-binding</keyword>
<reference evidence="9 10" key="1">
    <citation type="journal article" date="2018" name="Plant J.">
        <title>Genome sequences of Chlorella sorokiniana UTEX 1602 and Micractinium conductrix SAG 241.80: implications to maltose excretion by a green alga.</title>
        <authorList>
            <person name="Arriola M.B."/>
            <person name="Velmurugan N."/>
            <person name="Zhang Y."/>
            <person name="Plunkett M.H."/>
            <person name="Hondzo H."/>
            <person name="Barney B.M."/>
        </authorList>
    </citation>
    <scope>NUCLEOTIDE SEQUENCE [LARGE SCALE GENOMIC DNA]</scope>
    <source>
        <strain evidence="10">UTEX 1602</strain>
    </source>
</reference>
<dbReference type="OrthoDB" id="1706066at2759"/>
<evidence type="ECO:0000256" key="3">
    <source>
        <dbReference type="ARBA" id="ARBA00022598"/>
    </source>
</evidence>
<name>A0A2P6TGX9_CHLSO</name>
<feature type="compositionally biased region" description="Low complexity" evidence="7">
    <location>
        <begin position="1070"/>
        <end position="1098"/>
    </location>
</feature>
<dbReference type="InterPro" id="IPR013783">
    <property type="entry name" value="Ig-like_fold"/>
</dbReference>
<protein>
    <recommendedName>
        <fullName evidence="2">acetate--CoA ligase</fullName>
        <ecNumber evidence="2">6.2.1.1</ecNumber>
    </recommendedName>
</protein>
<dbReference type="PROSITE" id="PS51166">
    <property type="entry name" value="CBM20"/>
    <property type="match status" value="1"/>
</dbReference>
<accession>A0A2P6TGX9</accession>
<dbReference type="GO" id="GO:0019427">
    <property type="term" value="P:acetyl-CoA biosynthetic process from acetate"/>
    <property type="evidence" value="ECO:0007669"/>
    <property type="project" value="InterPro"/>
</dbReference>
<dbReference type="Pfam" id="PF13193">
    <property type="entry name" value="AMP-binding_C"/>
    <property type="match status" value="1"/>
</dbReference>
<dbReference type="FunFam" id="3.30.300.30:FF:000004">
    <property type="entry name" value="Acetyl-coenzyme A synthetase"/>
    <property type="match status" value="1"/>
</dbReference>
<dbReference type="InterPro" id="IPR025110">
    <property type="entry name" value="AMP-bd_C"/>
</dbReference>
<dbReference type="Pfam" id="PF00686">
    <property type="entry name" value="CBM_20"/>
    <property type="match status" value="1"/>
</dbReference>
<gene>
    <name evidence="9" type="ORF">C2E21_7667</name>
</gene>
<feature type="region of interest" description="Disordered" evidence="7">
    <location>
        <begin position="1040"/>
        <end position="1098"/>
    </location>
</feature>
<dbReference type="EMBL" id="LHPG02000016">
    <property type="protein sequence ID" value="PRW33544.1"/>
    <property type="molecule type" value="Genomic_DNA"/>
</dbReference>
<comment type="caution">
    <text evidence="9">The sequence shown here is derived from an EMBL/GenBank/DDBJ whole genome shotgun (WGS) entry which is preliminary data.</text>
</comment>
<dbReference type="InterPro" id="IPR011904">
    <property type="entry name" value="Ac_CoA_lig"/>
</dbReference>
<evidence type="ECO:0000313" key="10">
    <source>
        <dbReference type="Proteomes" id="UP000239899"/>
    </source>
</evidence>
<dbReference type="CDD" id="cd05467">
    <property type="entry name" value="CBM20"/>
    <property type="match status" value="1"/>
</dbReference>
<dbReference type="InterPro" id="IPR000873">
    <property type="entry name" value="AMP-dep_synth/lig_dom"/>
</dbReference>
<evidence type="ECO:0000256" key="7">
    <source>
        <dbReference type="SAM" id="MobiDB-lite"/>
    </source>
</evidence>
<dbReference type="InterPro" id="IPR020845">
    <property type="entry name" value="AMP-binding_CS"/>
</dbReference>
<dbReference type="CDD" id="cd05966">
    <property type="entry name" value="ACS"/>
    <property type="match status" value="1"/>
</dbReference>
<comment type="similarity">
    <text evidence="1">Belongs to the ATP-dependent AMP-binding enzyme family.</text>
</comment>
<dbReference type="Proteomes" id="UP000239899">
    <property type="component" value="Unassembled WGS sequence"/>
</dbReference>
<evidence type="ECO:0000256" key="1">
    <source>
        <dbReference type="ARBA" id="ARBA00006432"/>
    </source>
</evidence>
<keyword evidence="3" id="KW-0436">Ligase</keyword>
<feature type="domain" description="CBM20" evidence="8">
    <location>
        <begin position="834"/>
        <end position="937"/>
    </location>
</feature>
<dbReference type="GO" id="GO:0003987">
    <property type="term" value="F:acetate-CoA ligase activity"/>
    <property type="evidence" value="ECO:0007669"/>
    <property type="project" value="UniProtKB-EC"/>
</dbReference>
<dbReference type="SUPFAM" id="SSF56801">
    <property type="entry name" value="Acetyl-CoA synthetase-like"/>
    <property type="match status" value="1"/>
</dbReference>
<proteinExistence type="inferred from homology"/>
<dbReference type="GO" id="GO:2001070">
    <property type="term" value="F:starch binding"/>
    <property type="evidence" value="ECO:0007669"/>
    <property type="project" value="InterPro"/>
</dbReference>
<feature type="coiled-coil region" evidence="6">
    <location>
        <begin position="959"/>
        <end position="1007"/>
    </location>
</feature>
<dbReference type="FunFam" id="3.40.50.12780:FF:000001">
    <property type="entry name" value="Acetyl-coenzyme A synthetase"/>
    <property type="match status" value="1"/>
</dbReference>
<organism evidence="9 10">
    <name type="scientific">Chlorella sorokiniana</name>
    <name type="common">Freshwater green alga</name>
    <dbReference type="NCBI Taxonomy" id="3076"/>
    <lineage>
        <taxon>Eukaryota</taxon>
        <taxon>Viridiplantae</taxon>
        <taxon>Chlorophyta</taxon>
        <taxon>core chlorophytes</taxon>
        <taxon>Trebouxiophyceae</taxon>
        <taxon>Chlorellales</taxon>
        <taxon>Chlorellaceae</taxon>
        <taxon>Chlorella clade</taxon>
        <taxon>Chlorella</taxon>
    </lineage>
</organism>
<dbReference type="GO" id="GO:0005524">
    <property type="term" value="F:ATP binding"/>
    <property type="evidence" value="ECO:0007669"/>
    <property type="project" value="UniProtKB-KW"/>
</dbReference>